<name>A0A819L907_9BILA</name>
<gene>
    <name evidence="1" type="ORF">FNK824_LOCUS23780</name>
</gene>
<evidence type="ECO:0000313" key="2">
    <source>
        <dbReference type="Proteomes" id="UP000663874"/>
    </source>
</evidence>
<dbReference type="InterPro" id="IPR042219">
    <property type="entry name" value="AAA_lid_11_sf"/>
</dbReference>
<dbReference type="EMBL" id="CAJOBE010005112">
    <property type="protein sequence ID" value="CAF3961057.1"/>
    <property type="molecule type" value="Genomic_DNA"/>
</dbReference>
<sequence>MTVVRIIRSDKVVSMNVSRYMAGELTNDWDRQCLCVILKDFYNLQVAEIVKHKLSSSSFYYVSAKCTHEEYIELI</sequence>
<dbReference type="AlphaFoldDB" id="A0A819L907"/>
<reference evidence="1" key="1">
    <citation type="submission" date="2021-02" db="EMBL/GenBank/DDBJ databases">
        <authorList>
            <person name="Nowell W R."/>
        </authorList>
    </citation>
    <scope>NUCLEOTIDE SEQUENCE</scope>
</reference>
<accession>A0A819L907</accession>
<organism evidence="1 2">
    <name type="scientific">Rotaria sordida</name>
    <dbReference type="NCBI Taxonomy" id="392033"/>
    <lineage>
        <taxon>Eukaryota</taxon>
        <taxon>Metazoa</taxon>
        <taxon>Spiralia</taxon>
        <taxon>Gnathifera</taxon>
        <taxon>Rotifera</taxon>
        <taxon>Eurotatoria</taxon>
        <taxon>Bdelloidea</taxon>
        <taxon>Philodinida</taxon>
        <taxon>Philodinidae</taxon>
        <taxon>Rotaria</taxon>
    </lineage>
</organism>
<protein>
    <submittedName>
        <fullName evidence="1">Uncharacterized protein</fullName>
    </submittedName>
</protein>
<evidence type="ECO:0000313" key="1">
    <source>
        <dbReference type="EMBL" id="CAF3961057.1"/>
    </source>
</evidence>
<dbReference type="Gene3D" id="1.10.8.720">
    <property type="entry name" value="Region D6 of dynein motor"/>
    <property type="match status" value="1"/>
</dbReference>
<comment type="caution">
    <text evidence="1">The sequence shown here is derived from an EMBL/GenBank/DDBJ whole genome shotgun (WGS) entry which is preliminary data.</text>
</comment>
<dbReference type="Proteomes" id="UP000663874">
    <property type="component" value="Unassembled WGS sequence"/>
</dbReference>
<proteinExistence type="predicted"/>